<evidence type="ECO:0000259" key="1">
    <source>
        <dbReference type="Pfam" id="PF07486"/>
    </source>
</evidence>
<keyword evidence="2" id="KW-0378">Hydrolase</keyword>
<dbReference type="Proteomes" id="UP000433101">
    <property type="component" value="Unassembled WGS sequence"/>
</dbReference>
<dbReference type="EMBL" id="WUMV01000006">
    <property type="protein sequence ID" value="MXN66054.1"/>
    <property type="molecule type" value="Genomic_DNA"/>
</dbReference>
<dbReference type="InterPro" id="IPR011105">
    <property type="entry name" value="Cell_wall_hydrolase_SleB"/>
</dbReference>
<keyword evidence="3" id="KW-1185">Reference proteome</keyword>
<proteinExistence type="predicted"/>
<organism evidence="2 3">
    <name type="scientific">Stappia sediminis</name>
    <dbReference type="NCBI Taxonomy" id="2692190"/>
    <lineage>
        <taxon>Bacteria</taxon>
        <taxon>Pseudomonadati</taxon>
        <taxon>Pseudomonadota</taxon>
        <taxon>Alphaproteobacteria</taxon>
        <taxon>Hyphomicrobiales</taxon>
        <taxon>Stappiaceae</taxon>
        <taxon>Stappia</taxon>
    </lineage>
</organism>
<reference evidence="2 3" key="1">
    <citation type="submission" date="2019-12" db="EMBL/GenBank/DDBJ databases">
        <authorList>
            <person name="Li M."/>
        </authorList>
    </citation>
    <scope>NUCLEOTIDE SEQUENCE [LARGE SCALE GENOMIC DNA]</scope>
    <source>
        <strain evidence="2 3">GBMRC 2046</strain>
    </source>
</reference>
<dbReference type="Gene3D" id="1.10.10.2520">
    <property type="entry name" value="Cell wall hydrolase SleB, domain 1"/>
    <property type="match status" value="1"/>
</dbReference>
<dbReference type="Pfam" id="PF07486">
    <property type="entry name" value="Hydrolase_2"/>
    <property type="match status" value="1"/>
</dbReference>
<name>A0A7X3LVU2_9HYPH</name>
<gene>
    <name evidence="2" type="ORF">GR183_14160</name>
</gene>
<dbReference type="GO" id="GO:0016787">
    <property type="term" value="F:hydrolase activity"/>
    <property type="evidence" value="ECO:0007669"/>
    <property type="project" value="UniProtKB-KW"/>
</dbReference>
<feature type="domain" description="Cell wall hydrolase SleB" evidence="1">
    <location>
        <begin position="258"/>
        <end position="368"/>
    </location>
</feature>
<protein>
    <submittedName>
        <fullName evidence="2">Cell wall hydrolase</fullName>
    </submittedName>
</protein>
<accession>A0A7X3LVU2</accession>
<sequence>MAAVLAWTPIVFAATTAEIAQQDITALIEASRDDVPRWMTTVVAAEHGSAHAPSMVLADASANNRNAADFAVTSAAQGDNATVVRGLEKFAIEAQPDELPERIEINRSSKGDRHLSMAPDREMLDLAAGSVYSVPNMIATGPAQDLPKVAFVAPLPDTVLGPGPAIANAKKPGNPLDLTRMAIARNVAATSVSLASAYAANPMNDTAAPFRALLGTPDLDAQAETDPHWWTQRALPASVLSAKEQRCLAEAVYFEARGEPEDGQVAVAQVVLNRVKNPAYPNTICKVVYQNRHKRNRCQFSFACDGKRDRISARDAWETAQTIARETVEGEHYLKEVGASTHYHATYVHPGWARTMDRLDKIGRHIFYRTKGGGWS</sequence>
<dbReference type="InterPro" id="IPR042047">
    <property type="entry name" value="SleB_dom1"/>
</dbReference>
<dbReference type="AlphaFoldDB" id="A0A7X3LVU2"/>
<evidence type="ECO:0000313" key="2">
    <source>
        <dbReference type="EMBL" id="MXN66054.1"/>
    </source>
</evidence>
<comment type="caution">
    <text evidence="2">The sequence shown here is derived from an EMBL/GenBank/DDBJ whole genome shotgun (WGS) entry which is preliminary data.</text>
</comment>
<evidence type="ECO:0000313" key="3">
    <source>
        <dbReference type="Proteomes" id="UP000433101"/>
    </source>
</evidence>